<dbReference type="SUPFAM" id="SSF52540">
    <property type="entry name" value="P-loop containing nucleoside triphosphate hydrolases"/>
    <property type="match status" value="1"/>
</dbReference>
<dbReference type="Proteomes" id="UP000192801">
    <property type="component" value="Unassembled WGS sequence"/>
</dbReference>
<dbReference type="EMBL" id="MVHS01000024">
    <property type="protein sequence ID" value="ORA70200.1"/>
    <property type="molecule type" value="Genomic_DNA"/>
</dbReference>
<dbReference type="Gene3D" id="3.40.50.300">
    <property type="entry name" value="P-loop containing nucleotide triphosphate hydrolases"/>
    <property type="match status" value="1"/>
</dbReference>
<dbReference type="InterPro" id="IPR027417">
    <property type="entry name" value="P-loop_NTPase"/>
</dbReference>
<dbReference type="RefSeq" id="WP_083031117.1">
    <property type="nucleotide sequence ID" value="NZ_AP022618.1"/>
</dbReference>
<dbReference type="Pfam" id="PF13671">
    <property type="entry name" value="AAA_33"/>
    <property type="match status" value="1"/>
</dbReference>
<proteinExistence type="predicted"/>
<dbReference type="OrthoDB" id="9791543at2"/>
<keyword evidence="2" id="KW-1185">Reference proteome</keyword>
<name>A0A1X0DEG7_9MYCO</name>
<dbReference type="STRING" id="444597.BST26_11605"/>
<dbReference type="PANTHER" id="PTHR39206:SF1">
    <property type="entry name" value="SLL8004 PROTEIN"/>
    <property type="match status" value="1"/>
</dbReference>
<gene>
    <name evidence="1" type="ORF">BST26_11605</name>
</gene>
<dbReference type="PANTHER" id="PTHR39206">
    <property type="entry name" value="SLL8004 PROTEIN"/>
    <property type="match status" value="1"/>
</dbReference>
<evidence type="ECO:0000313" key="1">
    <source>
        <dbReference type="EMBL" id="ORA70200.1"/>
    </source>
</evidence>
<dbReference type="AlphaFoldDB" id="A0A1X0DEG7"/>
<accession>A0A1X0DEG7</accession>
<protein>
    <submittedName>
        <fullName evidence="1">ZTL protein</fullName>
    </submittedName>
</protein>
<reference evidence="1 2" key="1">
    <citation type="submission" date="2016-12" db="EMBL/GenBank/DDBJ databases">
        <title>The new phylogeny of genus Mycobacterium.</title>
        <authorList>
            <person name="Tortoli E."/>
            <person name="Trovato A."/>
            <person name="Cirillo D.M."/>
        </authorList>
    </citation>
    <scope>NUCLEOTIDE SEQUENCE [LARGE SCALE GENOMIC DNA]</scope>
    <source>
        <strain evidence="1 2">DSM 45130</strain>
    </source>
</reference>
<evidence type="ECO:0000313" key="2">
    <source>
        <dbReference type="Proteomes" id="UP000192801"/>
    </source>
</evidence>
<comment type="caution">
    <text evidence="1">The sequence shown here is derived from an EMBL/GenBank/DDBJ whole genome shotgun (WGS) entry which is preliminary data.</text>
</comment>
<organism evidence="1 2">
    <name type="scientific">Mycolicibacterium insubricum</name>
    <dbReference type="NCBI Taxonomy" id="444597"/>
    <lineage>
        <taxon>Bacteria</taxon>
        <taxon>Bacillati</taxon>
        <taxon>Actinomycetota</taxon>
        <taxon>Actinomycetes</taxon>
        <taxon>Mycobacteriales</taxon>
        <taxon>Mycobacteriaceae</taxon>
        <taxon>Mycolicibacterium</taxon>
    </lineage>
</organism>
<sequence>MTEPPRISVLAGVNGAGKSSLGGAMIRASGGQYYNPDETAAKLIAANPGLDQARANALAWLKGTELLQRAIDDRLDFAIETTLGGATIPQKLTAAADAGFQVRVLYVGLSSPELHLRRVRNRVAAGGHDIPEIDIRRRWRHSRMNLISLLPALTELRVYDNSVDGDPKAGQTPRPSLVLHVVDTQIAAPPDLTCVPAWARPIAAAAMKLALGSGPE</sequence>